<dbReference type="KEGG" id="ebla:JGUZn3_06160"/>
<dbReference type="InterPro" id="IPR006311">
    <property type="entry name" value="TAT_signal"/>
</dbReference>
<comment type="similarity">
    <text evidence="2">Belongs to the virb1 family.</text>
</comment>
<evidence type="ECO:0000256" key="5">
    <source>
        <dbReference type="SAM" id="SignalP"/>
    </source>
</evidence>
<feature type="domain" description="Transglycosylase SLT" evidence="6">
    <location>
        <begin position="444"/>
        <end position="570"/>
    </location>
</feature>
<evidence type="ECO:0000256" key="1">
    <source>
        <dbReference type="ARBA" id="ARBA00007734"/>
    </source>
</evidence>
<dbReference type="Gene3D" id="1.10.530.10">
    <property type="match status" value="1"/>
</dbReference>
<dbReference type="Proteomes" id="UP000516349">
    <property type="component" value="Chromosome"/>
</dbReference>
<dbReference type="InterPro" id="IPR008258">
    <property type="entry name" value="Transglycosylase_SLT_dom_1"/>
</dbReference>
<reference evidence="7 8" key="1">
    <citation type="submission" date="2020-08" db="EMBL/GenBank/DDBJ databases">
        <title>Complete genome sequence of Entomobacter blattae G55GP.</title>
        <authorList>
            <person name="Poehlein A."/>
            <person name="Guzman J."/>
            <person name="Daniel R."/>
            <person name="Vilcinskas A."/>
        </authorList>
    </citation>
    <scope>NUCLEOTIDE SEQUENCE [LARGE SCALE GENOMIC DNA]</scope>
    <source>
        <strain evidence="7 8">G55GP</strain>
    </source>
</reference>
<accession>A0A7H1NPZ8</accession>
<dbReference type="GO" id="GO:0042597">
    <property type="term" value="C:periplasmic space"/>
    <property type="evidence" value="ECO:0007669"/>
    <property type="project" value="InterPro"/>
</dbReference>
<name>A0A7H1NPZ8_9PROT</name>
<gene>
    <name evidence="7" type="primary">mltC_1</name>
    <name evidence="7" type="ORF">JGUZn3_06160</name>
</gene>
<dbReference type="EMBL" id="CP060244">
    <property type="protein sequence ID" value="QNT77858.1"/>
    <property type="molecule type" value="Genomic_DNA"/>
</dbReference>
<dbReference type="InterPro" id="IPR023346">
    <property type="entry name" value="Lysozyme-like_dom_sf"/>
</dbReference>
<evidence type="ECO:0000313" key="8">
    <source>
        <dbReference type="Proteomes" id="UP000516349"/>
    </source>
</evidence>
<evidence type="ECO:0000256" key="2">
    <source>
        <dbReference type="ARBA" id="ARBA00009387"/>
    </source>
</evidence>
<evidence type="ECO:0000256" key="3">
    <source>
        <dbReference type="ARBA" id="ARBA00022729"/>
    </source>
</evidence>
<dbReference type="SUPFAM" id="SSF53955">
    <property type="entry name" value="Lysozyme-like"/>
    <property type="match status" value="1"/>
</dbReference>
<protein>
    <submittedName>
        <fullName evidence="7">Membrane-bound lytic murein transglycosylase C</fullName>
    </submittedName>
</protein>
<dbReference type="Gene3D" id="1.25.20.10">
    <property type="entry name" value="Bacterial muramidases"/>
    <property type="match status" value="1"/>
</dbReference>
<dbReference type="InterPro" id="IPR008939">
    <property type="entry name" value="Lytic_TGlycosylase_superhlx_U"/>
</dbReference>
<dbReference type="AlphaFoldDB" id="A0A7H1NPZ8"/>
<dbReference type="RefSeq" id="WP_203414263.1">
    <property type="nucleotide sequence ID" value="NZ_CP060244.1"/>
</dbReference>
<dbReference type="PANTHER" id="PTHR37423">
    <property type="entry name" value="SOLUBLE LYTIC MUREIN TRANSGLYCOSYLASE-RELATED"/>
    <property type="match status" value="1"/>
</dbReference>
<dbReference type="SUPFAM" id="SSF48435">
    <property type="entry name" value="Bacterial muramidases"/>
    <property type="match status" value="1"/>
</dbReference>
<sequence>MKRIHQNSPSQTARAFLIGAAFLAGAALTPLRAAAATPLDSPHEETAFAFAPASPDGGGTGIFPRPLSVEDSNRIKLIFTLHRSGKFSQAEQETKSLHSNLLIGDILADRYLNKDYHSSSAQLQAWLKLYGELPDAPDIFSTYLKTNPKDSAKLSPPQAFLHNTDSTPTPDEDTTLLKAFKRSPQLDKTIKERTATGPKGIQSAVHLVETTPNLSPLYALQLHAELAQSLFTEGETKAALELAQNTFLKSRQKIGLAAYVAGLAEWKQKNLSQAKKHFENAFYAETTSAAIRTGSAFWVARTFQHLGNKEDYLLWLKRAATNSDSFYGLLAKHILTEGSSNLTAKSKPVELVLGEIDIEALKSLSAGMRFFALMQVGEKEKAEATLRRLWPQISTNIPLCHSLQLIAHTAGLTDLATQLKAILSGQNSASAALHHLPLPPLKPKHGYRVNPALVYALTRVESNFNPSAFSNAGAHGLMQLTTISFQTVAHNSGKSVASPTSREMFNPEINLEFGQLYLIYLSHLVTNQPPSLAALQNQASSHPAGGGELIHTLASYNAGPTALAHWDKQIHEPEDPFLFIESIPATETREYVQKSLAYLWQYSYILALPSPSLKALSKEKWPSFKLEHDLAFHPSVQHIADKTSKITLH</sequence>
<comment type="similarity">
    <text evidence="1">Belongs to the transglycosylase Slt family.</text>
</comment>
<evidence type="ECO:0000313" key="7">
    <source>
        <dbReference type="EMBL" id="QNT77858.1"/>
    </source>
</evidence>
<feature type="signal peptide" evidence="5">
    <location>
        <begin position="1"/>
        <end position="35"/>
    </location>
</feature>
<dbReference type="PROSITE" id="PS51318">
    <property type="entry name" value="TAT"/>
    <property type="match status" value="1"/>
</dbReference>
<keyword evidence="8" id="KW-1185">Reference proteome</keyword>
<dbReference type="PANTHER" id="PTHR37423:SF2">
    <property type="entry name" value="MEMBRANE-BOUND LYTIC MUREIN TRANSGLYCOSYLASE C"/>
    <property type="match status" value="1"/>
</dbReference>
<keyword evidence="3 5" id="KW-0732">Signal</keyword>
<proteinExistence type="inferred from homology"/>
<evidence type="ECO:0000259" key="6">
    <source>
        <dbReference type="Pfam" id="PF01464"/>
    </source>
</evidence>
<organism evidence="7 8">
    <name type="scientific">Entomobacter blattae</name>
    <dbReference type="NCBI Taxonomy" id="2762277"/>
    <lineage>
        <taxon>Bacteria</taxon>
        <taxon>Pseudomonadati</taxon>
        <taxon>Pseudomonadota</taxon>
        <taxon>Alphaproteobacteria</taxon>
        <taxon>Acetobacterales</taxon>
        <taxon>Acetobacteraceae</taxon>
        <taxon>Entomobacter</taxon>
    </lineage>
</organism>
<dbReference type="GO" id="GO:0004553">
    <property type="term" value="F:hydrolase activity, hydrolyzing O-glycosyl compounds"/>
    <property type="evidence" value="ECO:0007669"/>
    <property type="project" value="InterPro"/>
</dbReference>
<evidence type="ECO:0000256" key="4">
    <source>
        <dbReference type="SAM" id="MobiDB-lite"/>
    </source>
</evidence>
<feature type="chain" id="PRO_5028906016" evidence="5">
    <location>
        <begin position="36"/>
        <end position="649"/>
    </location>
</feature>
<feature type="region of interest" description="Disordered" evidence="4">
    <location>
        <begin position="152"/>
        <end position="172"/>
    </location>
</feature>
<dbReference type="Pfam" id="PF01464">
    <property type="entry name" value="SLT"/>
    <property type="match status" value="1"/>
</dbReference>